<dbReference type="PANTHER" id="PTHR15668">
    <property type="entry name" value="JM1 PROTEIN"/>
    <property type="match status" value="1"/>
</dbReference>
<dbReference type="InterPro" id="IPR008530">
    <property type="entry name" value="CCDC22"/>
</dbReference>
<comment type="caution">
    <text evidence="2">The sequence shown here is derived from an EMBL/GenBank/DDBJ whole genome shotgun (WGS) entry which is preliminary data.</text>
</comment>
<organism evidence="2">
    <name type="scientific">Salvia splendens</name>
    <name type="common">Scarlet sage</name>
    <dbReference type="NCBI Taxonomy" id="180675"/>
    <lineage>
        <taxon>Eukaryota</taxon>
        <taxon>Viridiplantae</taxon>
        <taxon>Streptophyta</taxon>
        <taxon>Embryophyta</taxon>
        <taxon>Tracheophyta</taxon>
        <taxon>Spermatophyta</taxon>
        <taxon>Magnoliopsida</taxon>
        <taxon>eudicotyledons</taxon>
        <taxon>Gunneridae</taxon>
        <taxon>Pentapetalae</taxon>
        <taxon>asterids</taxon>
        <taxon>lamiids</taxon>
        <taxon>Lamiales</taxon>
        <taxon>Lamiaceae</taxon>
        <taxon>Nepetoideae</taxon>
        <taxon>Mentheae</taxon>
        <taxon>Salviinae</taxon>
        <taxon>Salvia</taxon>
        <taxon>Salvia subgen. Calosphace</taxon>
        <taxon>core Calosphace</taxon>
    </lineage>
</organism>
<dbReference type="PANTHER" id="PTHR15668:SF4">
    <property type="entry name" value="COILED-COIL DOMAIN-CONTAINING PROTEIN 22"/>
    <property type="match status" value="1"/>
</dbReference>
<evidence type="ECO:0000313" key="2">
    <source>
        <dbReference type="EMBL" id="KAG6407464.1"/>
    </source>
</evidence>
<dbReference type="GO" id="GO:0097602">
    <property type="term" value="F:cullin family protein binding"/>
    <property type="evidence" value="ECO:0007669"/>
    <property type="project" value="TreeGrafter"/>
</dbReference>
<dbReference type="InterPro" id="IPR048349">
    <property type="entry name" value="CCDC22_N"/>
</dbReference>
<dbReference type="GO" id="GO:2000060">
    <property type="term" value="P:positive regulation of ubiquitin-dependent protein catabolic process"/>
    <property type="evidence" value="ECO:0007669"/>
    <property type="project" value="TreeGrafter"/>
</dbReference>
<name>A0A8X8X796_SALSN</name>
<feature type="domain" description="CCDC22 N-terminal" evidence="1">
    <location>
        <begin position="1"/>
        <end position="128"/>
    </location>
</feature>
<accession>A0A8X8X796</accession>
<evidence type="ECO:0000313" key="3">
    <source>
        <dbReference type="Proteomes" id="UP000298416"/>
    </source>
</evidence>
<proteinExistence type="predicted"/>
<sequence>MEASDEILLNSLANSGVPIPLGCSSVRDLTPPSLFSLCSAALRLIDGQRYASAFPPCLPEDSIPDRLKITARNSHTPLPYLNELGYSPNLSFHKVSTASLPYLFSLQFLYPSEEDSYNLVRFFGAKLSESSGARTAPLKMEVKEDVVGQGELGDGGDTVQIERILDGFNSALHNVKLEDKETNAKEIGIRVYQKGLRAPEAMTKKILR</sequence>
<dbReference type="EMBL" id="PNBA02000011">
    <property type="protein sequence ID" value="KAG6407464.1"/>
    <property type="molecule type" value="Genomic_DNA"/>
</dbReference>
<reference evidence="2" key="2">
    <citation type="submission" date="2020-08" db="EMBL/GenBank/DDBJ databases">
        <title>Plant Genome Project.</title>
        <authorList>
            <person name="Zhang R.-G."/>
        </authorList>
    </citation>
    <scope>NUCLEOTIDE SEQUENCE</scope>
    <source>
        <strain evidence="2">Huo1</strain>
        <tissue evidence="2">Leaf</tissue>
    </source>
</reference>
<protein>
    <recommendedName>
        <fullName evidence="1">CCDC22 N-terminal domain-containing protein</fullName>
    </recommendedName>
</protein>
<dbReference type="AlphaFoldDB" id="A0A8X8X796"/>
<evidence type="ECO:0000259" key="1">
    <source>
        <dbReference type="Pfam" id="PF21674"/>
    </source>
</evidence>
<reference evidence="2" key="1">
    <citation type="submission" date="2018-01" db="EMBL/GenBank/DDBJ databases">
        <authorList>
            <person name="Mao J.F."/>
        </authorList>
    </citation>
    <scope>NUCLEOTIDE SEQUENCE</scope>
    <source>
        <strain evidence="2">Huo1</strain>
        <tissue evidence="2">Leaf</tissue>
    </source>
</reference>
<keyword evidence="3" id="KW-1185">Reference proteome</keyword>
<gene>
    <name evidence="2" type="ORF">SASPL_130455</name>
</gene>
<dbReference type="Pfam" id="PF21674">
    <property type="entry name" value="CCDC22_N"/>
    <property type="match status" value="1"/>
</dbReference>
<dbReference type="Proteomes" id="UP000298416">
    <property type="component" value="Unassembled WGS sequence"/>
</dbReference>